<dbReference type="Proteomes" id="UP000887116">
    <property type="component" value="Unassembled WGS sequence"/>
</dbReference>
<evidence type="ECO:0000313" key="13">
    <source>
        <dbReference type="EMBL" id="GFR05381.1"/>
    </source>
</evidence>
<dbReference type="PROSITE" id="PS50088">
    <property type="entry name" value="ANK_REPEAT"/>
    <property type="match status" value="3"/>
</dbReference>
<dbReference type="AlphaFoldDB" id="A0A8X6LC54"/>
<dbReference type="InterPro" id="IPR036770">
    <property type="entry name" value="Ankyrin_rpt-contain_sf"/>
</dbReference>
<dbReference type="InterPro" id="IPR002110">
    <property type="entry name" value="Ankyrin_rpt"/>
</dbReference>
<keyword evidence="9" id="KW-0638">Presynaptic neurotoxin</keyword>
<dbReference type="Gene3D" id="1.25.40.20">
    <property type="entry name" value="Ankyrin repeat-containing domain"/>
    <property type="match status" value="2"/>
</dbReference>
<name>A0A8X6LC54_TRICU</name>
<sequence>MIKLKEETKNAFYNLLKAISVNEFQQINEKDTDGCTILHRAAQVSEPEIVELLIKKGAKVNERNNRNETPLHLAAFLGRRKNVRALIKNGGEVNARSNNKAVPLHLASLAGRIRTIEELINAGGDMNAIDRFECSPLNYAKIYPRVTSYLEKKGVNMRDVEVMYGEANKAIEEIMERCNKGPEGEVMSFKEVVELIEKESLLLEEK</sequence>
<evidence type="ECO:0000256" key="10">
    <source>
        <dbReference type="ARBA" id="ARBA00023043"/>
    </source>
</evidence>
<feature type="repeat" description="ANK" evidence="12">
    <location>
        <begin position="33"/>
        <end position="65"/>
    </location>
</feature>
<accession>A0A8X6LC54</accession>
<evidence type="ECO:0000256" key="12">
    <source>
        <dbReference type="PROSITE-ProRule" id="PRU00023"/>
    </source>
</evidence>
<dbReference type="PROSITE" id="PS50297">
    <property type="entry name" value="ANK_REP_REGION"/>
    <property type="match status" value="3"/>
</dbReference>
<gene>
    <name evidence="13" type="primary">WCLE_008300</name>
    <name evidence="13" type="ORF">TNCT_404691</name>
</gene>
<reference evidence="13" key="1">
    <citation type="submission" date="2020-07" db="EMBL/GenBank/DDBJ databases">
        <title>Multicomponent nature underlies the extraordinary mechanical properties of spider dragline silk.</title>
        <authorList>
            <person name="Kono N."/>
            <person name="Nakamura H."/>
            <person name="Mori M."/>
            <person name="Yoshida Y."/>
            <person name="Ohtoshi R."/>
            <person name="Malay A.D."/>
            <person name="Moran D.A.P."/>
            <person name="Tomita M."/>
            <person name="Numata K."/>
            <person name="Arakawa K."/>
        </authorList>
    </citation>
    <scope>NUCLEOTIDE SEQUENCE</scope>
</reference>
<comment type="caution">
    <text evidence="13">The sequence shown here is derived from an EMBL/GenBank/DDBJ whole genome shotgun (WGS) entry which is preliminary data.</text>
</comment>
<keyword evidence="10 12" id="KW-0040">ANK repeat</keyword>
<evidence type="ECO:0000256" key="1">
    <source>
        <dbReference type="ARBA" id="ARBA00004175"/>
    </source>
</evidence>
<proteinExistence type="predicted"/>
<dbReference type="GO" id="GO:0090729">
    <property type="term" value="F:toxin activity"/>
    <property type="evidence" value="ECO:0007669"/>
    <property type="project" value="UniProtKB-KW"/>
</dbReference>
<keyword evidence="8" id="KW-0677">Repeat</keyword>
<dbReference type="PANTHER" id="PTHR24171">
    <property type="entry name" value="ANKYRIN REPEAT DOMAIN-CONTAINING PROTEIN 39-RELATED"/>
    <property type="match status" value="1"/>
</dbReference>
<keyword evidence="7" id="KW-0528">Neurotoxin</keyword>
<evidence type="ECO:0000256" key="4">
    <source>
        <dbReference type="ARBA" id="ARBA00022525"/>
    </source>
</evidence>
<evidence type="ECO:0000256" key="2">
    <source>
        <dbReference type="ARBA" id="ARBA00004613"/>
    </source>
</evidence>
<keyword evidence="11" id="KW-0472">Membrane</keyword>
<evidence type="ECO:0000313" key="14">
    <source>
        <dbReference type="Proteomes" id="UP000887116"/>
    </source>
</evidence>
<protein>
    <submittedName>
        <fullName evidence="13">Ankyrin repeat-containing protein</fullName>
    </submittedName>
</protein>
<evidence type="ECO:0000256" key="9">
    <source>
        <dbReference type="ARBA" id="ARBA00023028"/>
    </source>
</evidence>
<organism evidence="13 14">
    <name type="scientific">Trichonephila clavata</name>
    <name type="common">Joro spider</name>
    <name type="synonym">Nephila clavata</name>
    <dbReference type="NCBI Taxonomy" id="2740835"/>
    <lineage>
        <taxon>Eukaryota</taxon>
        <taxon>Metazoa</taxon>
        <taxon>Ecdysozoa</taxon>
        <taxon>Arthropoda</taxon>
        <taxon>Chelicerata</taxon>
        <taxon>Arachnida</taxon>
        <taxon>Araneae</taxon>
        <taxon>Araneomorphae</taxon>
        <taxon>Entelegynae</taxon>
        <taxon>Araneoidea</taxon>
        <taxon>Nephilidae</taxon>
        <taxon>Trichonephila</taxon>
    </lineage>
</organism>
<evidence type="ECO:0000256" key="3">
    <source>
        <dbReference type="ARBA" id="ARBA00022483"/>
    </source>
</evidence>
<dbReference type="GO" id="GO:0044218">
    <property type="term" value="C:other organism cell membrane"/>
    <property type="evidence" value="ECO:0007669"/>
    <property type="project" value="UniProtKB-KW"/>
</dbReference>
<dbReference type="GO" id="GO:0006887">
    <property type="term" value="P:exocytosis"/>
    <property type="evidence" value="ECO:0007669"/>
    <property type="project" value="UniProtKB-KW"/>
</dbReference>
<dbReference type="Pfam" id="PF00023">
    <property type="entry name" value="Ank"/>
    <property type="match status" value="1"/>
</dbReference>
<keyword evidence="11" id="KW-1053">Target membrane</keyword>
<keyword evidence="5" id="KW-1052">Target cell membrane</keyword>
<dbReference type="GO" id="GO:0044231">
    <property type="term" value="C:host cell presynaptic membrane"/>
    <property type="evidence" value="ECO:0007669"/>
    <property type="project" value="UniProtKB-KW"/>
</dbReference>
<dbReference type="OrthoDB" id="6434844at2759"/>
<keyword evidence="4" id="KW-0964">Secreted</keyword>
<comment type="subcellular location">
    <subcellularLocation>
        <location evidence="2">Secreted</location>
    </subcellularLocation>
    <subcellularLocation>
        <location evidence="1">Target cell membrane</location>
    </subcellularLocation>
</comment>
<dbReference type="Pfam" id="PF12796">
    <property type="entry name" value="Ank_2"/>
    <property type="match status" value="1"/>
</dbReference>
<feature type="repeat" description="ANK" evidence="12">
    <location>
        <begin position="66"/>
        <end position="98"/>
    </location>
</feature>
<evidence type="ECO:0000256" key="5">
    <source>
        <dbReference type="ARBA" id="ARBA00022537"/>
    </source>
</evidence>
<evidence type="ECO:0000256" key="8">
    <source>
        <dbReference type="ARBA" id="ARBA00022737"/>
    </source>
</evidence>
<keyword evidence="6" id="KW-0800">Toxin</keyword>
<keyword evidence="14" id="KW-1185">Reference proteome</keyword>
<dbReference type="EMBL" id="BMAO01025851">
    <property type="protein sequence ID" value="GFR05381.1"/>
    <property type="molecule type" value="Genomic_DNA"/>
</dbReference>
<feature type="repeat" description="ANK" evidence="12">
    <location>
        <begin position="99"/>
        <end position="131"/>
    </location>
</feature>
<evidence type="ECO:0000256" key="7">
    <source>
        <dbReference type="ARBA" id="ARBA00022699"/>
    </source>
</evidence>
<evidence type="ECO:0000256" key="6">
    <source>
        <dbReference type="ARBA" id="ARBA00022656"/>
    </source>
</evidence>
<dbReference type="SUPFAM" id="SSF48403">
    <property type="entry name" value="Ankyrin repeat"/>
    <property type="match status" value="1"/>
</dbReference>
<dbReference type="GO" id="GO:0005576">
    <property type="term" value="C:extracellular region"/>
    <property type="evidence" value="ECO:0007669"/>
    <property type="project" value="UniProtKB-SubCell"/>
</dbReference>
<evidence type="ECO:0000256" key="11">
    <source>
        <dbReference type="ARBA" id="ARBA00023298"/>
    </source>
</evidence>
<keyword evidence="3" id="KW-0268">Exocytosis</keyword>
<dbReference type="SMART" id="SM00248">
    <property type="entry name" value="ANK"/>
    <property type="match status" value="3"/>
</dbReference>